<accession>A0A0G1UMW2</accession>
<comment type="caution">
    <text evidence="1">The sequence shown here is derived from an EMBL/GenBank/DDBJ whole genome shotgun (WGS) entry which is preliminary data.</text>
</comment>
<proteinExistence type="predicted"/>
<protein>
    <submittedName>
        <fullName evidence="1">Uncharacterized protein</fullName>
    </submittedName>
</protein>
<sequence length="633" mass="67943">MFTAQTGKIIGIPGKQRGLVHEFAVDDEERLKQKGKLIVAASLGGEGVAAAEAGRELLTRIYELYYGREGEILAGLKSAVENTAQETGDAEIGAGVVAGEAIYLAITNGMGIWVSLGANGGWIQKPWGTDGERGVKSFSAWAREGQMIVLGNSFFWENLPEGVLKAAVESGAGDTQAIAETLGAVERGGGKGGEAGAIIRIYNLKSFTDVGEKAGEEMKAQPVEQKRKIIIRGRETAADRIGSWAGRIKQRIIPGSRTIYVGQAEKTSGRKKAAAAGIVFLVLTLILGAAGKWRSEKIEARQSETGQKIEAVITKFNEAKALVGLNDTRSRQILTELKGDLEMLAGKGVKDSRIAAVGEEYSRVLGAASGVIQVNLREVTDLSLLRAEMTGKKIEFSEGKLLILDDKQERLAEINPVSGAGKIVGGSEQLGGGKLLAAYPGRGAVWAQDKGIIECSMTSVQCSTKIEKDGEWGEVHDMEMFGGNIYLLAEKDGVNKIWRYPAAGEGYGMKQDWIEEDSLSLSSGLGNMAIDGSIWGIGKGNLAKFTQGAGETVMVTGLEAEWGERAVLETNEETEKLYILDQDNGRIIILKKNGEYEKQLEAEEFRNAIDIALDFEKGKIYVTGGSKIFEISI</sequence>
<evidence type="ECO:0000313" key="2">
    <source>
        <dbReference type="Proteomes" id="UP000034694"/>
    </source>
</evidence>
<evidence type="ECO:0000313" key="1">
    <source>
        <dbReference type="EMBL" id="KKU95436.1"/>
    </source>
</evidence>
<dbReference type="AlphaFoldDB" id="A0A0G1UMW2"/>
<dbReference type="SUPFAM" id="SSF63825">
    <property type="entry name" value="YWTD domain"/>
    <property type="match status" value="1"/>
</dbReference>
<dbReference type="EMBL" id="LCPK01000051">
    <property type="protein sequence ID" value="KKU95436.1"/>
    <property type="molecule type" value="Genomic_DNA"/>
</dbReference>
<dbReference type="Proteomes" id="UP000034694">
    <property type="component" value="Unassembled WGS sequence"/>
</dbReference>
<reference evidence="1 2" key="1">
    <citation type="journal article" date="2015" name="Nature">
        <title>rRNA introns, odd ribosomes, and small enigmatic genomes across a large radiation of phyla.</title>
        <authorList>
            <person name="Brown C.T."/>
            <person name="Hug L.A."/>
            <person name="Thomas B.C."/>
            <person name="Sharon I."/>
            <person name="Castelle C.J."/>
            <person name="Singh A."/>
            <person name="Wilkins M.J."/>
            <person name="Williams K.H."/>
            <person name="Banfield J.F."/>
        </authorList>
    </citation>
    <scope>NUCLEOTIDE SEQUENCE [LARGE SCALE GENOMIC DNA]</scope>
</reference>
<gene>
    <name evidence="1" type="ORF">UY28_C0051G0005</name>
</gene>
<organism evidence="1 2">
    <name type="scientific">Candidatus Amesbacteria bacterium GW2011_GWB1_48_13</name>
    <dbReference type="NCBI Taxonomy" id="1618362"/>
    <lineage>
        <taxon>Bacteria</taxon>
        <taxon>Candidatus Amesiibacteriota</taxon>
    </lineage>
</organism>
<name>A0A0G1UMW2_9BACT</name>